<keyword evidence="1" id="KW-0812">Transmembrane</keyword>
<keyword evidence="1" id="KW-0472">Membrane</keyword>
<feature type="non-terminal residue" evidence="2">
    <location>
        <position position="156"/>
    </location>
</feature>
<dbReference type="AlphaFoldDB" id="A0AAE0Q368"/>
<evidence type="ECO:0000313" key="3">
    <source>
        <dbReference type="Proteomes" id="UP001274896"/>
    </source>
</evidence>
<proteinExistence type="predicted"/>
<evidence type="ECO:0000256" key="1">
    <source>
        <dbReference type="SAM" id="Phobius"/>
    </source>
</evidence>
<dbReference type="EMBL" id="JAUCMX010000023">
    <property type="protein sequence ID" value="KAK3512764.1"/>
    <property type="molecule type" value="Genomic_DNA"/>
</dbReference>
<sequence>KFYHFFSICFGLGCGLCSYRPYYSLVMPVILTGFCMFAFEAMGWCFGLPPHTKQCKGPPFHRRDALWGFVCALLVAVLHLRSSHVYTLSYGSGIVMFSIRGAKRRYSTLCLAEGQDDDVMMDAGSFGAGLTARGQENGAVPKNLEISSTLPQEFQQ</sequence>
<name>A0AAE0Q368_9TELE</name>
<comment type="caution">
    <text evidence="2">The sequence shown here is derived from an EMBL/GenBank/DDBJ whole genome shotgun (WGS) entry which is preliminary data.</text>
</comment>
<reference evidence="2" key="1">
    <citation type="submission" date="2023-06" db="EMBL/GenBank/DDBJ databases">
        <title>Male Hemibagrus guttatus genome.</title>
        <authorList>
            <person name="Bian C."/>
        </authorList>
    </citation>
    <scope>NUCLEOTIDE SEQUENCE</scope>
    <source>
        <strain evidence="2">Male_cb2023</strain>
        <tissue evidence="2">Muscle</tissue>
    </source>
</reference>
<accession>A0AAE0Q368</accession>
<protein>
    <submittedName>
        <fullName evidence="2">Uncharacterized protein</fullName>
    </submittedName>
</protein>
<keyword evidence="3" id="KW-1185">Reference proteome</keyword>
<feature type="transmembrane region" description="Helical" evidence="1">
    <location>
        <begin position="22"/>
        <end position="44"/>
    </location>
</feature>
<dbReference type="Proteomes" id="UP001274896">
    <property type="component" value="Unassembled WGS sequence"/>
</dbReference>
<gene>
    <name evidence="2" type="ORF">QTP70_025109</name>
</gene>
<organism evidence="2 3">
    <name type="scientific">Hemibagrus guttatus</name>
    <dbReference type="NCBI Taxonomy" id="175788"/>
    <lineage>
        <taxon>Eukaryota</taxon>
        <taxon>Metazoa</taxon>
        <taxon>Chordata</taxon>
        <taxon>Craniata</taxon>
        <taxon>Vertebrata</taxon>
        <taxon>Euteleostomi</taxon>
        <taxon>Actinopterygii</taxon>
        <taxon>Neopterygii</taxon>
        <taxon>Teleostei</taxon>
        <taxon>Ostariophysi</taxon>
        <taxon>Siluriformes</taxon>
        <taxon>Bagridae</taxon>
        <taxon>Hemibagrus</taxon>
    </lineage>
</organism>
<keyword evidence="1" id="KW-1133">Transmembrane helix</keyword>
<feature type="transmembrane region" description="Helical" evidence="1">
    <location>
        <begin position="65"/>
        <end position="82"/>
    </location>
</feature>
<evidence type="ECO:0000313" key="2">
    <source>
        <dbReference type="EMBL" id="KAK3512764.1"/>
    </source>
</evidence>